<dbReference type="RefSeq" id="WP_268060282.1">
    <property type="nucleotide sequence ID" value="NZ_JAPQFJ010000003.1"/>
</dbReference>
<comment type="caution">
    <text evidence="1">The sequence shown here is derived from an EMBL/GenBank/DDBJ whole genome shotgun (WGS) entry which is preliminary data.</text>
</comment>
<gene>
    <name evidence="1" type="ORF">OW729_04590</name>
</gene>
<name>A0ABT4D6F5_9CLOT</name>
<protein>
    <submittedName>
        <fullName evidence="1">Uncharacterized protein</fullName>
    </submittedName>
</protein>
<keyword evidence="2" id="KW-1185">Reference proteome</keyword>
<evidence type="ECO:0000313" key="2">
    <source>
        <dbReference type="Proteomes" id="UP001144612"/>
    </source>
</evidence>
<dbReference type="EMBL" id="JAPQFJ010000003">
    <property type="protein sequence ID" value="MCY6957880.1"/>
    <property type="molecule type" value="Genomic_DNA"/>
</dbReference>
<proteinExistence type="predicted"/>
<dbReference type="Proteomes" id="UP001144612">
    <property type="component" value="Unassembled WGS sequence"/>
</dbReference>
<evidence type="ECO:0000313" key="1">
    <source>
        <dbReference type="EMBL" id="MCY6957880.1"/>
    </source>
</evidence>
<reference evidence="1" key="1">
    <citation type="submission" date="2022-12" db="EMBL/GenBank/DDBJ databases">
        <title>Clostridium sp. nov., isolated from industrial wastewater.</title>
        <authorList>
            <person name="Jiayan W."/>
        </authorList>
    </citation>
    <scope>NUCLEOTIDE SEQUENCE</scope>
    <source>
        <strain evidence="1">ZC22-4</strain>
    </source>
</reference>
<sequence length="107" mass="12559">MKIGLFYEDKNTGELFMCDNFTKSTYVWINKKGESITEDKWDSAKHMNLVACKDNQKIKNFLDDLTYKVMGLCETCNKTFVSNFRKYINEIANGDELCPICGKRLWY</sequence>
<accession>A0ABT4D6F5</accession>
<organism evidence="1 2">
    <name type="scientific">Clostridium brassicae</name>
    <dbReference type="NCBI Taxonomy" id="2999072"/>
    <lineage>
        <taxon>Bacteria</taxon>
        <taxon>Bacillati</taxon>
        <taxon>Bacillota</taxon>
        <taxon>Clostridia</taxon>
        <taxon>Eubacteriales</taxon>
        <taxon>Clostridiaceae</taxon>
        <taxon>Clostridium</taxon>
    </lineage>
</organism>